<evidence type="ECO:0000256" key="1">
    <source>
        <dbReference type="SAM" id="Phobius"/>
    </source>
</evidence>
<dbReference type="Proteomes" id="UP000319852">
    <property type="component" value="Chromosome"/>
</dbReference>
<reference evidence="3 4" key="1">
    <citation type="submission" date="2019-02" db="EMBL/GenBank/DDBJ databases">
        <title>Deep-cultivation of Planctomycetes and their phenomic and genomic characterization uncovers novel biology.</title>
        <authorList>
            <person name="Wiegand S."/>
            <person name="Jogler M."/>
            <person name="Boedeker C."/>
            <person name="Pinto D."/>
            <person name="Vollmers J."/>
            <person name="Rivas-Marin E."/>
            <person name="Kohn T."/>
            <person name="Peeters S.H."/>
            <person name="Heuer A."/>
            <person name="Rast P."/>
            <person name="Oberbeckmann S."/>
            <person name="Bunk B."/>
            <person name="Jeske O."/>
            <person name="Meyerdierks A."/>
            <person name="Storesund J.E."/>
            <person name="Kallscheuer N."/>
            <person name="Luecker S."/>
            <person name="Lage O.M."/>
            <person name="Pohl T."/>
            <person name="Merkel B.J."/>
            <person name="Hornburger P."/>
            <person name="Mueller R.-W."/>
            <person name="Bruemmer F."/>
            <person name="Labrenz M."/>
            <person name="Spormann A.M."/>
            <person name="Op den Camp H."/>
            <person name="Overmann J."/>
            <person name="Amann R."/>
            <person name="Jetten M.S.M."/>
            <person name="Mascher T."/>
            <person name="Medema M.H."/>
            <person name="Devos D.P."/>
            <person name="Kaster A.-K."/>
            <person name="Ovreas L."/>
            <person name="Rohde M."/>
            <person name="Galperin M.Y."/>
            <person name="Jogler C."/>
        </authorList>
    </citation>
    <scope>NUCLEOTIDE SEQUENCE [LARGE SCALE GENOMIC DNA]</scope>
    <source>
        <strain evidence="3 4">HG15A2</strain>
    </source>
</reference>
<feature type="domain" description="FecR protein" evidence="2">
    <location>
        <begin position="176"/>
        <end position="258"/>
    </location>
</feature>
<dbReference type="AlphaFoldDB" id="A0A517N0Y1"/>
<dbReference type="InterPro" id="IPR006860">
    <property type="entry name" value="FecR"/>
</dbReference>
<sequence length="595" mass="64254">MTRPSYTKFNYSKPRMLTLLGELCNDTLTDANTNQIAHWLETEPQARIIYANYMAMHAELYSEPALLSTPTSLVNLDQPAGARVKKSPFRGWHLRGWHLALAASLAAVALTVGAWLVRDGSNLSSGPAMADANDASPGLPVAQITGTHNCLWKDNRQSVGYGEQLAAGRRLELAEGLAEITFNDGATILLEGPASFVVSGPATAELDAGRLAAVVPSRASSFRVSTQTLDLLDAGTEFGLHALDSGASEVHVFNGIVRADVLDARGRPRERLQLNATEAVRINPVSTTVMEFPADDGKFIRSLASSTGPHDGLLAYEGFTYPAGPLTAQNGGFGWAGPWFSIAADKVKGRDTNSVAKGSLAVEGIVPLGNRAALTGHENRIRRSLATSVGGGFDAAGLVENQDGVRLIGRDGKQVFLSFVQRVSKTEDEFYGLELHRGDGNANRVLCLGHGDEGAGYCATSNFNIYRAENAVPLGTEDTTAHLFVVKISYGTDNRDTLEVFRDPRPLHEESRLQPVAKLRGNFAFDRVSLANFHGEKIHEVDELRVGTNYAAVTKRWGGNRGRLIRRVANRQFTYPSLKETKHGLSLVVASHGWN</sequence>
<evidence type="ECO:0000259" key="2">
    <source>
        <dbReference type="Pfam" id="PF04773"/>
    </source>
</evidence>
<organism evidence="3 4">
    <name type="scientific">Adhaeretor mobilis</name>
    <dbReference type="NCBI Taxonomy" id="1930276"/>
    <lineage>
        <taxon>Bacteria</taxon>
        <taxon>Pseudomonadati</taxon>
        <taxon>Planctomycetota</taxon>
        <taxon>Planctomycetia</taxon>
        <taxon>Pirellulales</taxon>
        <taxon>Lacipirellulaceae</taxon>
        <taxon>Adhaeretor</taxon>
    </lineage>
</organism>
<keyword evidence="4" id="KW-1185">Reference proteome</keyword>
<proteinExistence type="predicted"/>
<evidence type="ECO:0000313" key="3">
    <source>
        <dbReference type="EMBL" id="QDT00799.1"/>
    </source>
</evidence>
<protein>
    <submittedName>
        <fullName evidence="3">FecR protein</fullName>
    </submittedName>
</protein>
<dbReference type="PANTHER" id="PTHR30273">
    <property type="entry name" value="PERIPLASMIC SIGNAL SENSOR AND SIGMA FACTOR ACTIVATOR FECR-RELATED"/>
    <property type="match status" value="1"/>
</dbReference>
<dbReference type="PANTHER" id="PTHR30273:SF2">
    <property type="entry name" value="PROTEIN FECR"/>
    <property type="match status" value="1"/>
</dbReference>
<dbReference type="Pfam" id="PF04773">
    <property type="entry name" value="FecR"/>
    <property type="match status" value="1"/>
</dbReference>
<keyword evidence="1" id="KW-0812">Transmembrane</keyword>
<dbReference type="KEGG" id="amob:HG15A2_41410"/>
<dbReference type="EMBL" id="CP036263">
    <property type="protein sequence ID" value="QDT00799.1"/>
    <property type="molecule type" value="Genomic_DNA"/>
</dbReference>
<dbReference type="InterPro" id="IPR012373">
    <property type="entry name" value="Ferrdict_sens_TM"/>
</dbReference>
<keyword evidence="1" id="KW-1133">Transmembrane helix</keyword>
<name>A0A517N0Y1_9BACT</name>
<evidence type="ECO:0000313" key="4">
    <source>
        <dbReference type="Proteomes" id="UP000319852"/>
    </source>
</evidence>
<dbReference type="RefSeq" id="WP_218932112.1">
    <property type="nucleotide sequence ID" value="NZ_CP036263.1"/>
</dbReference>
<feature type="transmembrane region" description="Helical" evidence="1">
    <location>
        <begin position="96"/>
        <end position="117"/>
    </location>
</feature>
<dbReference type="GO" id="GO:0016989">
    <property type="term" value="F:sigma factor antagonist activity"/>
    <property type="evidence" value="ECO:0007669"/>
    <property type="project" value="TreeGrafter"/>
</dbReference>
<keyword evidence="1" id="KW-0472">Membrane</keyword>
<gene>
    <name evidence="3" type="ORF">HG15A2_41410</name>
</gene>
<dbReference type="Gene3D" id="2.60.120.1440">
    <property type="match status" value="1"/>
</dbReference>
<accession>A0A517N0Y1</accession>